<feature type="domain" description="Cytochrome C Planctomycete-type" evidence="2">
    <location>
        <begin position="41"/>
        <end position="100"/>
    </location>
</feature>
<evidence type="ECO:0000259" key="2">
    <source>
        <dbReference type="Pfam" id="PF07635"/>
    </source>
</evidence>
<proteinExistence type="predicted"/>
<keyword evidence="1" id="KW-0732">Signal</keyword>
<dbReference type="InterPro" id="IPR011429">
    <property type="entry name" value="Cyt_c_Planctomycete-type"/>
</dbReference>
<dbReference type="Gene3D" id="1.10.760.10">
    <property type="entry name" value="Cytochrome c-like domain"/>
    <property type="match status" value="1"/>
</dbReference>
<dbReference type="RefSeq" id="WP_386024204.1">
    <property type="nucleotide sequence ID" value="NZ_JBHUHX010000010.1"/>
</dbReference>
<feature type="signal peptide" evidence="1">
    <location>
        <begin position="1"/>
        <end position="22"/>
    </location>
</feature>
<evidence type="ECO:0000313" key="4">
    <source>
        <dbReference type="Proteomes" id="UP001597337"/>
    </source>
</evidence>
<dbReference type="PANTHER" id="PTHR35889:SF3">
    <property type="entry name" value="F-BOX DOMAIN-CONTAINING PROTEIN"/>
    <property type="match status" value="1"/>
</dbReference>
<dbReference type="SUPFAM" id="SSF46626">
    <property type="entry name" value="Cytochrome c"/>
    <property type="match status" value="1"/>
</dbReference>
<dbReference type="Proteomes" id="UP001597337">
    <property type="component" value="Unassembled WGS sequence"/>
</dbReference>
<keyword evidence="4" id="KW-1185">Reference proteome</keyword>
<sequence length="125" mass="13446">MKKTMKTSAIALPLAICLSACGQQPNVTFKKDVQPILKQHCAECHLKGGQGFNASGFLVESYESVMKGTKFGPVIVAGDPLSSSLYRLVAGEVDQSIRMPHGKDPISDAQIATIEQWIEQGAQNN</sequence>
<evidence type="ECO:0000256" key="1">
    <source>
        <dbReference type="SAM" id="SignalP"/>
    </source>
</evidence>
<evidence type="ECO:0000313" key="3">
    <source>
        <dbReference type="EMBL" id="MFD2111237.1"/>
    </source>
</evidence>
<protein>
    <submittedName>
        <fullName evidence="3">C-type cytochrome domain-containing protein</fullName>
    </submittedName>
</protein>
<dbReference type="PANTHER" id="PTHR35889">
    <property type="entry name" value="CYCLOINULO-OLIGOSACCHARIDE FRUCTANOTRANSFERASE-RELATED"/>
    <property type="match status" value="1"/>
</dbReference>
<dbReference type="Pfam" id="PF07635">
    <property type="entry name" value="PSCyt1"/>
    <property type="match status" value="1"/>
</dbReference>
<name>A0ABW4Y4Z6_9GAMM</name>
<feature type="chain" id="PRO_5046558668" evidence="1">
    <location>
        <begin position="23"/>
        <end position="125"/>
    </location>
</feature>
<organism evidence="3 4">
    <name type="scientific">Thiorhodococcus fuscus</name>
    <dbReference type="NCBI Taxonomy" id="527200"/>
    <lineage>
        <taxon>Bacteria</taxon>
        <taxon>Pseudomonadati</taxon>
        <taxon>Pseudomonadota</taxon>
        <taxon>Gammaproteobacteria</taxon>
        <taxon>Chromatiales</taxon>
        <taxon>Chromatiaceae</taxon>
        <taxon>Thiorhodococcus</taxon>
    </lineage>
</organism>
<comment type="caution">
    <text evidence="3">The sequence shown here is derived from an EMBL/GenBank/DDBJ whole genome shotgun (WGS) entry which is preliminary data.</text>
</comment>
<reference evidence="4" key="1">
    <citation type="journal article" date="2019" name="Int. J. Syst. Evol. Microbiol.">
        <title>The Global Catalogue of Microorganisms (GCM) 10K type strain sequencing project: providing services to taxonomists for standard genome sequencing and annotation.</title>
        <authorList>
            <consortium name="The Broad Institute Genomics Platform"/>
            <consortium name="The Broad Institute Genome Sequencing Center for Infectious Disease"/>
            <person name="Wu L."/>
            <person name="Ma J."/>
        </authorList>
    </citation>
    <scope>NUCLEOTIDE SEQUENCE [LARGE SCALE GENOMIC DNA]</scope>
    <source>
        <strain evidence="4">KACC 12597</strain>
    </source>
</reference>
<gene>
    <name evidence="3" type="ORF">ACFSJC_05200</name>
</gene>
<dbReference type="EMBL" id="JBHUHX010000010">
    <property type="protein sequence ID" value="MFD2111237.1"/>
    <property type="molecule type" value="Genomic_DNA"/>
</dbReference>
<accession>A0ABW4Y4Z6</accession>
<dbReference type="InterPro" id="IPR036909">
    <property type="entry name" value="Cyt_c-like_dom_sf"/>
</dbReference>